<dbReference type="eggNOG" id="ENOG502SPGG">
    <property type="taxonomic scope" value="Eukaryota"/>
</dbReference>
<dbReference type="RefSeq" id="XP_008463565.2">
    <property type="nucleotide sequence ID" value="XM_008465343.2"/>
</dbReference>
<dbReference type="InParanoid" id="A0A1S3CJK2"/>
<reference evidence="2" key="1">
    <citation type="submission" date="2023-03" db="UniProtKB">
        <authorList>
            <consortium name="EnsemblPlants"/>
        </authorList>
    </citation>
    <scope>IDENTIFICATION</scope>
</reference>
<evidence type="ECO:0000313" key="4">
    <source>
        <dbReference type="RefSeq" id="XP_008463565.2"/>
    </source>
</evidence>
<protein>
    <submittedName>
        <fullName evidence="4">Uncharacterized protein LOC103501679</fullName>
    </submittedName>
</protein>
<dbReference type="PANTHER" id="PTHR33527:SF28">
    <property type="entry name" value="GB|AAD43168.1"/>
    <property type="match status" value="1"/>
</dbReference>
<dbReference type="EnsemblPlants" id="MELO3C025499.2.1">
    <property type="protein sequence ID" value="MELO3C025499.2.1"/>
    <property type="gene ID" value="MELO3C025499.2"/>
</dbReference>
<evidence type="ECO:0000256" key="1">
    <source>
        <dbReference type="SAM" id="MobiDB-lite"/>
    </source>
</evidence>
<feature type="compositionally biased region" description="Low complexity" evidence="1">
    <location>
        <begin position="340"/>
        <end position="358"/>
    </location>
</feature>
<dbReference type="AlphaFoldDB" id="A0A1S3CJK2"/>
<proteinExistence type="predicted"/>
<reference evidence="4" key="2">
    <citation type="submission" date="2025-04" db="UniProtKB">
        <authorList>
            <consortium name="RefSeq"/>
        </authorList>
    </citation>
    <scope>IDENTIFICATION</scope>
</reference>
<feature type="region of interest" description="Disordered" evidence="1">
    <location>
        <begin position="214"/>
        <end position="235"/>
    </location>
</feature>
<gene>
    <name evidence="4" type="primary">LOC103501679</name>
    <name evidence="2" type="synonym">103501679</name>
</gene>
<keyword evidence="3" id="KW-1185">Reference proteome</keyword>
<name>A0A1S3CJK2_CUCME</name>
<sequence length="381" mass="42762">MASSSSSLQDTINYTITQEEFNMFHTIDRKLFSRMVFSLGREPDESVRVMGFWLWLEKNGEESSLVYKILGLPDVLVDALCDEAVMSLACIENDKFPFEPDSTVDVPLIQHVSKTPVSLRFFHLNRLGILRGVTKMCNDICNRAFLDILQALHTRRAISRAPAAVSIPAVQGEGGRGRVFEGRAPPVSKFFVPSIGFLGLRGEGSTAAIRSGMSSLELKSGKEEEEEEGEEEGEAIPADQRTIFLTFSKGYPISEDEVRDFFGRRYGDFIESIHMQEAHPPEQPLYARLVVKTESYIDLVLEARTKAKFSINGKHVWARKYVRKTPIRSSPRPSPPPSPSLRRAQYVRRPPIRSSLIPSSPPSPSLRHIRPPFNFPSSLAP</sequence>
<dbReference type="Gramene" id="MELO3C025499.2.1">
    <property type="protein sequence ID" value="MELO3C025499.2.1"/>
    <property type="gene ID" value="MELO3C025499.2"/>
</dbReference>
<organism evidence="3 4">
    <name type="scientific">Cucumis melo</name>
    <name type="common">Muskmelon</name>
    <dbReference type="NCBI Taxonomy" id="3656"/>
    <lineage>
        <taxon>Eukaryota</taxon>
        <taxon>Viridiplantae</taxon>
        <taxon>Streptophyta</taxon>
        <taxon>Embryophyta</taxon>
        <taxon>Tracheophyta</taxon>
        <taxon>Spermatophyta</taxon>
        <taxon>Magnoliopsida</taxon>
        <taxon>eudicotyledons</taxon>
        <taxon>Gunneridae</taxon>
        <taxon>Pentapetalae</taxon>
        <taxon>rosids</taxon>
        <taxon>fabids</taxon>
        <taxon>Cucurbitales</taxon>
        <taxon>Cucurbitaceae</taxon>
        <taxon>Benincaseae</taxon>
        <taxon>Cucumis</taxon>
    </lineage>
</organism>
<dbReference type="KEGG" id="cmo:103501679"/>
<dbReference type="SMR" id="A0A1S3CJK2"/>
<dbReference type="Proteomes" id="UP001652600">
    <property type="component" value="Chromosome 9"/>
</dbReference>
<dbReference type="PANTHER" id="PTHR33527">
    <property type="entry name" value="OS07G0274300 PROTEIN"/>
    <property type="match status" value="1"/>
</dbReference>
<feature type="region of interest" description="Disordered" evidence="1">
    <location>
        <begin position="326"/>
        <end position="381"/>
    </location>
</feature>
<accession>A0A1S3CJK2</accession>
<evidence type="ECO:0000313" key="2">
    <source>
        <dbReference type="EnsemblPlants" id="MELO3C025499.2.1"/>
    </source>
</evidence>
<evidence type="ECO:0000313" key="3">
    <source>
        <dbReference type="Proteomes" id="UP001652600"/>
    </source>
</evidence>
<dbReference type="OrthoDB" id="1882251at2759"/>
<feature type="compositionally biased region" description="Acidic residues" evidence="1">
    <location>
        <begin position="223"/>
        <end position="234"/>
    </location>
</feature>
<dbReference type="GeneID" id="103501679"/>